<evidence type="ECO:0008006" key="10">
    <source>
        <dbReference type="Google" id="ProtNLM"/>
    </source>
</evidence>
<evidence type="ECO:0000313" key="9">
    <source>
        <dbReference type="Proteomes" id="UP001438707"/>
    </source>
</evidence>
<dbReference type="GO" id="GO:0042073">
    <property type="term" value="P:intraciliary transport"/>
    <property type="evidence" value="ECO:0007669"/>
    <property type="project" value="InterPro"/>
</dbReference>
<dbReference type="AlphaFoldDB" id="A0AAW1R237"/>
<comment type="caution">
    <text evidence="8">The sequence shown here is derived from an EMBL/GenBank/DDBJ whole genome shotgun (WGS) entry which is preliminary data.</text>
</comment>
<feature type="region of interest" description="Disordered" evidence="7">
    <location>
        <begin position="106"/>
        <end position="128"/>
    </location>
</feature>
<comment type="similarity">
    <text evidence="2">Belongs to the IFT46 family.</text>
</comment>
<organism evidence="8 9">
    <name type="scientific">Apatococcus lobatus</name>
    <dbReference type="NCBI Taxonomy" id="904363"/>
    <lineage>
        <taxon>Eukaryota</taxon>
        <taxon>Viridiplantae</taxon>
        <taxon>Chlorophyta</taxon>
        <taxon>core chlorophytes</taxon>
        <taxon>Trebouxiophyceae</taxon>
        <taxon>Chlorellales</taxon>
        <taxon>Chlorellaceae</taxon>
        <taxon>Apatococcus</taxon>
    </lineage>
</organism>
<evidence type="ECO:0000256" key="4">
    <source>
        <dbReference type="ARBA" id="ARBA00023069"/>
    </source>
</evidence>
<evidence type="ECO:0000256" key="1">
    <source>
        <dbReference type="ARBA" id="ARBA00004120"/>
    </source>
</evidence>
<reference evidence="8 9" key="1">
    <citation type="journal article" date="2024" name="Nat. Commun.">
        <title>Phylogenomics reveals the evolutionary origins of lichenization in chlorophyte algae.</title>
        <authorList>
            <person name="Puginier C."/>
            <person name="Libourel C."/>
            <person name="Otte J."/>
            <person name="Skaloud P."/>
            <person name="Haon M."/>
            <person name="Grisel S."/>
            <person name="Petersen M."/>
            <person name="Berrin J.G."/>
            <person name="Delaux P.M."/>
            <person name="Dal Grande F."/>
            <person name="Keller J."/>
        </authorList>
    </citation>
    <scope>NUCLEOTIDE SEQUENCE [LARGE SCALE GENOMIC DNA]</scope>
    <source>
        <strain evidence="8 9">SAG 2145</strain>
    </source>
</reference>
<evidence type="ECO:0000256" key="6">
    <source>
        <dbReference type="ARBA" id="ARBA00023273"/>
    </source>
</evidence>
<dbReference type="GO" id="GO:0031514">
    <property type="term" value="C:motile cilium"/>
    <property type="evidence" value="ECO:0007669"/>
    <property type="project" value="TreeGrafter"/>
</dbReference>
<comment type="subcellular location">
    <subcellularLocation>
        <location evidence="1">Cytoplasm</location>
        <location evidence="1">Cytoskeleton</location>
        <location evidence="1">Cilium basal body</location>
    </subcellularLocation>
</comment>
<keyword evidence="5" id="KW-0206">Cytoskeleton</keyword>
<evidence type="ECO:0000256" key="2">
    <source>
        <dbReference type="ARBA" id="ARBA00007700"/>
    </source>
</evidence>
<proteinExistence type="inferred from homology"/>
<dbReference type="GO" id="GO:0030992">
    <property type="term" value="C:intraciliary transport particle B"/>
    <property type="evidence" value="ECO:0007669"/>
    <property type="project" value="TreeGrafter"/>
</dbReference>
<evidence type="ECO:0000313" key="8">
    <source>
        <dbReference type="EMBL" id="KAK9827496.1"/>
    </source>
</evidence>
<keyword evidence="9" id="KW-1185">Reference proteome</keyword>
<sequence>MQSLENSGSIRARPGVRYNPADYIDLDVSERLRKLLPLITEFEPEEIELAAPLKPFIPDFVPARGGIDDFIKVPRPDGVDDELGISLLDEPSAQQSNPSIMHLKLQSSEPQGGGHVHEPESLPASSTTGRKLENWIIGMRQVQQGKRSAHVHYTKPMPAVDSLLEAWPAASQPQLPPGHEELNLRSLVTLVCNLLDIPVYDNPVESLHLLFSAMLEARQRAEHSTSASLESGVGGYSLQQAGVAGSRLGTARADILQVM</sequence>
<dbReference type="GO" id="GO:0005815">
    <property type="term" value="C:microtubule organizing center"/>
    <property type="evidence" value="ECO:0007669"/>
    <property type="project" value="TreeGrafter"/>
</dbReference>
<evidence type="ECO:0000256" key="7">
    <source>
        <dbReference type="SAM" id="MobiDB-lite"/>
    </source>
</evidence>
<keyword evidence="6" id="KW-0966">Cell projection</keyword>
<keyword evidence="3" id="KW-0963">Cytoplasm</keyword>
<name>A0AAW1R237_9CHLO</name>
<evidence type="ECO:0000256" key="3">
    <source>
        <dbReference type="ARBA" id="ARBA00022490"/>
    </source>
</evidence>
<dbReference type="InterPro" id="IPR022088">
    <property type="entry name" value="Intraflagellar_transp_cmplxB"/>
</dbReference>
<evidence type="ECO:0000256" key="5">
    <source>
        <dbReference type="ARBA" id="ARBA00023212"/>
    </source>
</evidence>
<dbReference type="Pfam" id="PF12317">
    <property type="entry name" value="IFT46_B_C"/>
    <property type="match status" value="1"/>
</dbReference>
<gene>
    <name evidence="8" type="ORF">WJX74_005719</name>
</gene>
<dbReference type="Proteomes" id="UP001438707">
    <property type="component" value="Unassembled WGS sequence"/>
</dbReference>
<dbReference type="PANTHER" id="PTHR13376">
    <property type="entry name" value="INTRAFLAGELLAR TRANSPORT PROTEIN 46 HOMOLOG"/>
    <property type="match status" value="1"/>
</dbReference>
<keyword evidence="4" id="KW-0969">Cilium</keyword>
<protein>
    <recommendedName>
        <fullName evidence="10">Intraflagellar transport protein 46 homolog</fullName>
    </recommendedName>
</protein>
<dbReference type="PANTHER" id="PTHR13376:SF0">
    <property type="entry name" value="INTRAFLAGELLAR TRANSPORT PROTEIN 46 HOMOLOG"/>
    <property type="match status" value="1"/>
</dbReference>
<accession>A0AAW1R237</accession>
<dbReference type="EMBL" id="JALJOS010000018">
    <property type="protein sequence ID" value="KAK9827496.1"/>
    <property type="molecule type" value="Genomic_DNA"/>
</dbReference>
<dbReference type="GO" id="GO:0060271">
    <property type="term" value="P:cilium assembly"/>
    <property type="evidence" value="ECO:0007669"/>
    <property type="project" value="TreeGrafter"/>
</dbReference>